<reference evidence="3 4" key="1">
    <citation type="submission" date="2017-02" db="EMBL/GenBank/DDBJ databases">
        <title>Acinetobacter sp. ANC 4945, whole genome shotgun sequencing project.</title>
        <authorList>
            <person name="Radolfova-Krizova L."/>
            <person name="Al Atrouni A."/>
            <person name="Nemec A."/>
        </authorList>
    </citation>
    <scope>NUCLEOTIDE SEQUENCE [LARGE SCALE GENOMIC DNA]</scope>
    <source>
        <strain evidence="3 4">ANC 4945</strain>
    </source>
</reference>
<dbReference type="PROSITE" id="PS00571">
    <property type="entry name" value="AMIDASES"/>
    <property type="match status" value="1"/>
</dbReference>
<sequence length="478" mass="52892">MEDQKHSQRIHAFSSDVLTDLDAVGIAQLIKSKEASVQEITQAAIARAEQVNPHLNAIELDCFQRALEQNQYVDHGLFAGVPFFFKDNLDYQGLPSRHGSKAIGSKPADRNPQISQQILDQGFVVLGKSKLPEFGLNASTEYKDGSATYNPWHLSYSCGASSGGSAALVAAGVVPIAHANDGGGSIRIPAACCGLIGLKPSRGRTYDSEAAASLPINIISEGVLTRSIRDTAHFYAGMESSYYNKKLPRIGMIHGPSKRRLRIGLVPQSITGQIDSETTATLMHSATLLEQLGHHVEELQLPFSLSFVEDFSEYWGMLSFLLSTFGKKIFGADFNPKELDHLTVGLSKLYKKNFYKTPLFLYRLKKMQQQYREIFKHYDVLLSPVLAHTTPKIGYLSPQLPFDQLFERIQNYVTFTPIQNVVGAPGMSIPMGETQNDGLPISMQISADVGDEKTLIELAFEIEEAQPWRRIQDMPRIA</sequence>
<comment type="caution">
    <text evidence="3">The sequence shown here is derived from an EMBL/GenBank/DDBJ whole genome shotgun (WGS) entry which is preliminary data.</text>
</comment>
<dbReference type="EMBL" id="MVKX01000007">
    <property type="protein sequence ID" value="OOV81164.1"/>
    <property type="molecule type" value="Genomic_DNA"/>
</dbReference>
<proteinExistence type="inferred from homology"/>
<accession>A0A1T1GU85</accession>
<dbReference type="InterPro" id="IPR000120">
    <property type="entry name" value="Amidase"/>
</dbReference>
<organism evidence="3 4">
    <name type="scientific">Acinetobacter amyesii</name>
    <dbReference type="NCBI Taxonomy" id="2942470"/>
    <lineage>
        <taxon>Bacteria</taxon>
        <taxon>Pseudomonadati</taxon>
        <taxon>Pseudomonadota</taxon>
        <taxon>Gammaproteobacteria</taxon>
        <taxon>Moraxellales</taxon>
        <taxon>Moraxellaceae</taxon>
        <taxon>Acinetobacter</taxon>
    </lineage>
</organism>
<gene>
    <name evidence="3" type="ORF">B1202_11405</name>
</gene>
<dbReference type="PANTHER" id="PTHR11895:SF7">
    <property type="entry name" value="GLUTAMYL-TRNA(GLN) AMIDOTRANSFERASE SUBUNIT A, MITOCHONDRIAL"/>
    <property type="match status" value="1"/>
</dbReference>
<comment type="similarity">
    <text evidence="1">Belongs to the amidase family.</text>
</comment>
<keyword evidence="4" id="KW-1185">Reference proteome</keyword>
<name>A0A1T1GU85_9GAMM</name>
<evidence type="ECO:0000313" key="3">
    <source>
        <dbReference type="EMBL" id="OOV81164.1"/>
    </source>
</evidence>
<feature type="domain" description="Amidase" evidence="2">
    <location>
        <begin position="39"/>
        <end position="455"/>
    </location>
</feature>
<dbReference type="Pfam" id="PF01425">
    <property type="entry name" value="Amidase"/>
    <property type="match status" value="1"/>
</dbReference>
<dbReference type="PANTHER" id="PTHR11895">
    <property type="entry name" value="TRANSAMIDASE"/>
    <property type="match status" value="1"/>
</dbReference>
<dbReference type="InterPro" id="IPR036928">
    <property type="entry name" value="AS_sf"/>
</dbReference>
<dbReference type="SUPFAM" id="SSF75304">
    <property type="entry name" value="Amidase signature (AS) enzymes"/>
    <property type="match status" value="1"/>
</dbReference>
<evidence type="ECO:0000256" key="1">
    <source>
        <dbReference type="ARBA" id="ARBA00009199"/>
    </source>
</evidence>
<dbReference type="GO" id="GO:0003824">
    <property type="term" value="F:catalytic activity"/>
    <property type="evidence" value="ECO:0007669"/>
    <property type="project" value="InterPro"/>
</dbReference>
<dbReference type="InterPro" id="IPR023631">
    <property type="entry name" value="Amidase_dom"/>
</dbReference>
<dbReference type="RefSeq" id="WP_078190724.1">
    <property type="nucleotide sequence ID" value="NZ_JAMCOZ010000009.1"/>
</dbReference>
<dbReference type="Gene3D" id="3.90.1300.10">
    <property type="entry name" value="Amidase signature (AS) domain"/>
    <property type="match status" value="1"/>
</dbReference>
<dbReference type="InterPro" id="IPR020556">
    <property type="entry name" value="Amidase_CS"/>
</dbReference>
<evidence type="ECO:0000259" key="2">
    <source>
        <dbReference type="Pfam" id="PF01425"/>
    </source>
</evidence>
<dbReference type="AlphaFoldDB" id="A0A1T1GU85"/>
<evidence type="ECO:0000313" key="4">
    <source>
        <dbReference type="Proteomes" id="UP000191160"/>
    </source>
</evidence>
<dbReference type="Proteomes" id="UP000191160">
    <property type="component" value="Unassembled WGS sequence"/>
</dbReference>
<dbReference type="NCBIfam" id="NF005899">
    <property type="entry name" value="PRK07869.1"/>
    <property type="match status" value="1"/>
</dbReference>
<protein>
    <submittedName>
        <fullName evidence="3">Amidase</fullName>
    </submittedName>
</protein>